<comment type="caution">
    <text evidence="2">The sequence shown here is derived from an EMBL/GenBank/DDBJ whole genome shotgun (WGS) entry which is preliminary data.</text>
</comment>
<keyword evidence="1" id="KW-0812">Transmembrane</keyword>
<feature type="transmembrane region" description="Helical" evidence="1">
    <location>
        <begin position="12"/>
        <end position="31"/>
    </location>
</feature>
<dbReference type="Proteomes" id="UP001396334">
    <property type="component" value="Unassembled WGS sequence"/>
</dbReference>
<name>A0ABR1Z864_9ROSI</name>
<keyword evidence="1" id="KW-1133">Transmembrane helix</keyword>
<proteinExistence type="predicted"/>
<accession>A0ABR1Z864</accession>
<keyword evidence="3" id="KW-1185">Reference proteome</keyword>
<reference evidence="2 3" key="1">
    <citation type="journal article" date="2024" name="G3 (Bethesda)">
        <title>Genome assembly of Hibiscus sabdariffa L. provides insights into metabolisms of medicinal natural products.</title>
        <authorList>
            <person name="Kim T."/>
        </authorList>
    </citation>
    <scope>NUCLEOTIDE SEQUENCE [LARGE SCALE GENOMIC DNA]</scope>
    <source>
        <strain evidence="2">TK-2024</strain>
        <tissue evidence="2">Old leaves</tissue>
    </source>
</reference>
<evidence type="ECO:0000313" key="3">
    <source>
        <dbReference type="Proteomes" id="UP001396334"/>
    </source>
</evidence>
<evidence type="ECO:0000256" key="1">
    <source>
        <dbReference type="SAM" id="Phobius"/>
    </source>
</evidence>
<protein>
    <submittedName>
        <fullName evidence="2">Uncharacterized protein</fullName>
    </submittedName>
</protein>
<sequence>MHCLAHYNLLEMTSFNCFILALFAALMFFSIDVDLTVCRLQQLSPLPKIGLSPLPQPTIPTVLKPGSLPRLPNILNLSSAPKVTYQAFL</sequence>
<keyword evidence="1" id="KW-0472">Membrane</keyword>
<dbReference type="EMBL" id="JBBPBN010002418">
    <property type="protein sequence ID" value="KAK8476098.1"/>
    <property type="molecule type" value="Genomic_DNA"/>
</dbReference>
<evidence type="ECO:0000313" key="2">
    <source>
        <dbReference type="EMBL" id="KAK8476098.1"/>
    </source>
</evidence>
<gene>
    <name evidence="2" type="ORF">V6N11_000228</name>
</gene>
<organism evidence="2 3">
    <name type="scientific">Hibiscus sabdariffa</name>
    <name type="common">roselle</name>
    <dbReference type="NCBI Taxonomy" id="183260"/>
    <lineage>
        <taxon>Eukaryota</taxon>
        <taxon>Viridiplantae</taxon>
        <taxon>Streptophyta</taxon>
        <taxon>Embryophyta</taxon>
        <taxon>Tracheophyta</taxon>
        <taxon>Spermatophyta</taxon>
        <taxon>Magnoliopsida</taxon>
        <taxon>eudicotyledons</taxon>
        <taxon>Gunneridae</taxon>
        <taxon>Pentapetalae</taxon>
        <taxon>rosids</taxon>
        <taxon>malvids</taxon>
        <taxon>Malvales</taxon>
        <taxon>Malvaceae</taxon>
        <taxon>Malvoideae</taxon>
        <taxon>Hibiscus</taxon>
    </lineage>
</organism>